<name>B0CZS0_LACBS</name>
<dbReference type="AlphaFoldDB" id="B0CZS0"/>
<dbReference type="HOGENOM" id="CLU_3050710_0_0_1"/>
<protein>
    <submittedName>
        <fullName evidence="1">Predicted protein</fullName>
    </submittedName>
</protein>
<dbReference type="InParanoid" id="B0CZS0"/>
<proteinExistence type="predicted"/>
<keyword evidence="2" id="KW-1185">Reference proteome</keyword>
<reference evidence="1 2" key="1">
    <citation type="journal article" date="2008" name="Nature">
        <title>The genome of Laccaria bicolor provides insights into mycorrhizal symbiosis.</title>
        <authorList>
            <person name="Martin F."/>
            <person name="Aerts A."/>
            <person name="Ahren D."/>
            <person name="Brun A."/>
            <person name="Danchin E.G.J."/>
            <person name="Duchaussoy F."/>
            <person name="Gibon J."/>
            <person name="Kohler A."/>
            <person name="Lindquist E."/>
            <person name="Pereda V."/>
            <person name="Salamov A."/>
            <person name="Shapiro H.J."/>
            <person name="Wuyts J."/>
            <person name="Blaudez D."/>
            <person name="Buee M."/>
            <person name="Brokstein P."/>
            <person name="Canbaeck B."/>
            <person name="Cohen D."/>
            <person name="Courty P.E."/>
            <person name="Coutinho P.M."/>
            <person name="Delaruelle C."/>
            <person name="Detter J.C."/>
            <person name="Deveau A."/>
            <person name="DiFazio S."/>
            <person name="Duplessis S."/>
            <person name="Fraissinet-Tachet L."/>
            <person name="Lucic E."/>
            <person name="Frey-Klett P."/>
            <person name="Fourrey C."/>
            <person name="Feussner I."/>
            <person name="Gay G."/>
            <person name="Grimwood J."/>
            <person name="Hoegger P.J."/>
            <person name="Jain P."/>
            <person name="Kilaru S."/>
            <person name="Labbe J."/>
            <person name="Lin Y.C."/>
            <person name="Legue V."/>
            <person name="Le Tacon F."/>
            <person name="Marmeisse R."/>
            <person name="Melayah D."/>
            <person name="Montanini B."/>
            <person name="Muratet M."/>
            <person name="Nehls U."/>
            <person name="Niculita-Hirzel H."/>
            <person name="Oudot-Le Secq M.P."/>
            <person name="Peter M."/>
            <person name="Quesneville H."/>
            <person name="Rajashekar B."/>
            <person name="Reich M."/>
            <person name="Rouhier N."/>
            <person name="Schmutz J."/>
            <person name="Yin T."/>
            <person name="Chalot M."/>
            <person name="Henrissat B."/>
            <person name="Kuees U."/>
            <person name="Lucas S."/>
            <person name="Van de Peer Y."/>
            <person name="Podila G.K."/>
            <person name="Polle A."/>
            <person name="Pukkila P.J."/>
            <person name="Richardson P.M."/>
            <person name="Rouze P."/>
            <person name="Sanders I.R."/>
            <person name="Stajich J.E."/>
            <person name="Tunlid A."/>
            <person name="Tuskan G."/>
            <person name="Grigoriev I.V."/>
        </authorList>
    </citation>
    <scope>NUCLEOTIDE SEQUENCE [LARGE SCALE GENOMIC DNA]</scope>
    <source>
        <strain evidence="2">S238N-H82 / ATCC MYA-4686</strain>
    </source>
</reference>
<dbReference type="Proteomes" id="UP000001194">
    <property type="component" value="Unassembled WGS sequence"/>
</dbReference>
<organism evidence="2">
    <name type="scientific">Laccaria bicolor (strain S238N-H82 / ATCC MYA-4686)</name>
    <name type="common">Bicoloured deceiver</name>
    <name type="synonym">Laccaria laccata var. bicolor</name>
    <dbReference type="NCBI Taxonomy" id="486041"/>
    <lineage>
        <taxon>Eukaryota</taxon>
        <taxon>Fungi</taxon>
        <taxon>Dikarya</taxon>
        <taxon>Basidiomycota</taxon>
        <taxon>Agaricomycotina</taxon>
        <taxon>Agaricomycetes</taxon>
        <taxon>Agaricomycetidae</taxon>
        <taxon>Agaricales</taxon>
        <taxon>Agaricineae</taxon>
        <taxon>Hydnangiaceae</taxon>
        <taxon>Laccaria</taxon>
    </lineage>
</organism>
<dbReference type="RefSeq" id="XP_001876465.1">
    <property type="nucleotide sequence ID" value="XM_001876430.1"/>
</dbReference>
<sequence length="54" mass="6116">MQLTGTKPPEISTRLVYISKKVINLTASHTSWDSLTLIAPSSIECLQQMWRGRQ</sequence>
<accession>B0CZS0</accession>
<evidence type="ECO:0000313" key="2">
    <source>
        <dbReference type="Proteomes" id="UP000001194"/>
    </source>
</evidence>
<evidence type="ECO:0000313" key="1">
    <source>
        <dbReference type="EMBL" id="EDR12201.1"/>
    </source>
</evidence>
<dbReference type="KEGG" id="lbc:LACBIDRAFT_311336"/>
<gene>
    <name evidence="1" type="ORF">LACBIDRAFT_311336</name>
</gene>
<dbReference type="EMBL" id="DS547094">
    <property type="protein sequence ID" value="EDR12201.1"/>
    <property type="molecule type" value="Genomic_DNA"/>
</dbReference>
<dbReference type="GeneID" id="6072722"/>